<proteinExistence type="predicted"/>
<evidence type="ECO:0000313" key="3">
    <source>
        <dbReference type="EMBL" id="JAG53451.1"/>
    </source>
</evidence>
<feature type="compositionally biased region" description="Basic and acidic residues" evidence="1">
    <location>
        <begin position="402"/>
        <end position="412"/>
    </location>
</feature>
<evidence type="ECO:0000256" key="1">
    <source>
        <dbReference type="SAM" id="MobiDB-lite"/>
    </source>
</evidence>
<name>A0A0A9W433_LYGHE</name>
<dbReference type="AlphaFoldDB" id="A0A0A9W433"/>
<evidence type="ECO:0000313" key="2">
    <source>
        <dbReference type="EMBL" id="JAG02579.1"/>
    </source>
</evidence>
<dbReference type="EMBL" id="GBHO01041025">
    <property type="protein sequence ID" value="JAG02579.1"/>
    <property type="molecule type" value="Transcribed_RNA"/>
</dbReference>
<organism evidence="2">
    <name type="scientific">Lygus hesperus</name>
    <name type="common">Western plant bug</name>
    <dbReference type="NCBI Taxonomy" id="30085"/>
    <lineage>
        <taxon>Eukaryota</taxon>
        <taxon>Metazoa</taxon>
        <taxon>Ecdysozoa</taxon>
        <taxon>Arthropoda</taxon>
        <taxon>Hexapoda</taxon>
        <taxon>Insecta</taxon>
        <taxon>Pterygota</taxon>
        <taxon>Neoptera</taxon>
        <taxon>Paraneoptera</taxon>
        <taxon>Hemiptera</taxon>
        <taxon>Heteroptera</taxon>
        <taxon>Panheteroptera</taxon>
        <taxon>Cimicomorpha</taxon>
        <taxon>Miridae</taxon>
        <taxon>Mirini</taxon>
        <taxon>Lygus</taxon>
    </lineage>
</organism>
<reference evidence="2" key="2">
    <citation type="submission" date="2014-07" db="EMBL/GenBank/DDBJ databases">
        <authorList>
            <person name="Hull J."/>
        </authorList>
    </citation>
    <scope>NUCLEOTIDE SEQUENCE</scope>
</reference>
<sequence>MCLLLYYANYIKLLDKVADDVSELRNSLKTQEKDWQNDGPLFILETDETDHESERDRKSKWALNFSWKFWKMWRIGKKESDKQGNGQVRILLLPKKSEISIVPVKTDSLHIIIPAKKPHFDWRFWKKKCVNEKSVYVANISEEQSGSFNLEKHLDMKLRTREMIKSKLSKKRGGVEILDKKDKYMSKCRRGSFFDSMAVSEELIEKYWKLRSLQDHTLPSCKSLKLNGPQQMIVASVGELDKDNEWEDEGDTDYGSDGYYFDKSTRSIFVGRNIVAPDQGTKDKKKEWLTRDDTLIKEADITDPDIKKRDIIPRRKRRSKFGSFDMKTTIVSETPTPQSPYAKKRLSNLYFRKVPPKPKAPPPPPKRKPTSPPKREKTPTPEPQPVQSEPRFESEPQPQKKQRPEPKKEPPPKAKAKPKREPPPKPEPKQEPVEPHPLPVKRQVTERSLAKLRIPLRLANRKLQIRIPKRLLLESIRQGEQNGRQELNKRVKRWGGRIGVRGLNARSRKVLHASRNHLQAIGLEVLDDHPQPGCIFKRAFGRLCSSSGMSETSDDEEELLYREPSLTIKGKGGKLMKKRLIGKSKIRIKIKKPKKPCGTSVYKCLRSVRGRGICCCCGKTRKAHKTVCSPERQGIIEDSTISVHDKRGCCPCWCCLFRRKERCNCQNPKCGGRVGGHKCKSNPCDSKMEKICRAYIRDLQTRMASGGGSSSPRVFIKRRGRHYHSLLDEDSSDDFVSADSFGSDASIDSREMRPAVSRDKSRHDPQANYSMSAISLRNEFTEASHSRLKNTNSILDSYLLFG</sequence>
<protein>
    <submittedName>
        <fullName evidence="2">Repellent protein 1</fullName>
    </submittedName>
</protein>
<feature type="region of interest" description="Disordered" evidence="1">
    <location>
        <begin position="352"/>
        <end position="444"/>
    </location>
</feature>
<feature type="region of interest" description="Disordered" evidence="1">
    <location>
        <begin position="746"/>
        <end position="768"/>
    </location>
</feature>
<gene>
    <name evidence="2" type="primary">REP1_0</name>
    <name evidence="2" type="ORF">CM83_15097</name>
</gene>
<feature type="compositionally biased region" description="Basic and acidic residues" evidence="1">
    <location>
        <begin position="419"/>
        <end position="434"/>
    </location>
</feature>
<dbReference type="EMBL" id="GBRD01012373">
    <property type="protein sequence ID" value="JAG53451.1"/>
    <property type="molecule type" value="Transcribed_RNA"/>
</dbReference>
<reference evidence="2" key="1">
    <citation type="journal article" date="2014" name="PLoS ONE">
        <title>Transcriptome-Based Identification of ABC Transporters in the Western Tarnished Plant Bug Lygus hesperus.</title>
        <authorList>
            <person name="Hull J.J."/>
            <person name="Chaney K."/>
            <person name="Geib S.M."/>
            <person name="Fabrick J.A."/>
            <person name="Brent C.S."/>
            <person name="Walsh D."/>
            <person name="Lavine L.C."/>
        </authorList>
    </citation>
    <scope>NUCLEOTIDE SEQUENCE</scope>
</reference>
<reference evidence="3" key="3">
    <citation type="submission" date="2014-09" db="EMBL/GenBank/DDBJ databases">
        <authorList>
            <person name="Magalhaes I.L.F."/>
            <person name="Oliveira U."/>
            <person name="Santos F.R."/>
            <person name="Vidigal T.H.D.A."/>
            <person name="Brescovit A.D."/>
            <person name="Santos A.J."/>
        </authorList>
    </citation>
    <scope>NUCLEOTIDE SEQUENCE</scope>
</reference>
<feature type="compositionally biased region" description="Basic and acidic residues" evidence="1">
    <location>
        <begin position="747"/>
        <end position="765"/>
    </location>
</feature>
<accession>A0A0A9W433</accession>